<reference evidence="17 18" key="1">
    <citation type="submission" date="2018-08" db="EMBL/GenBank/DDBJ databases">
        <title>A genome reference for cultivated species of the human gut microbiota.</title>
        <authorList>
            <person name="Zou Y."/>
            <person name="Xue W."/>
            <person name="Luo G."/>
        </authorList>
    </citation>
    <scope>NUCLEOTIDE SEQUENCE [LARGE SCALE GENOMIC DNA]</scope>
    <source>
        <strain evidence="16 18">TF06-45A</strain>
        <strain evidence="15 17">TF08-4AC</strain>
    </source>
</reference>
<dbReference type="EMBL" id="WXEF01000002">
    <property type="protein sequence ID" value="MZR88049.1"/>
    <property type="molecule type" value="Genomic_DNA"/>
</dbReference>
<dbReference type="InterPro" id="IPR015590">
    <property type="entry name" value="Aldehyde_DH_dom"/>
</dbReference>
<dbReference type="InterPro" id="IPR000965">
    <property type="entry name" value="GPR_dom"/>
</dbReference>
<dbReference type="Proteomes" id="UP000261186">
    <property type="component" value="Unassembled WGS sequence"/>
</dbReference>
<dbReference type="PIRSF" id="PIRSF000151">
    <property type="entry name" value="GPR"/>
    <property type="match status" value="1"/>
</dbReference>
<evidence type="ECO:0000313" key="19">
    <source>
        <dbReference type="Proteomes" id="UP000451234"/>
    </source>
</evidence>
<evidence type="ECO:0000313" key="20">
    <source>
        <dbReference type="Proteomes" id="UP000460333"/>
    </source>
</evidence>
<dbReference type="EC" id="1.2.1.41" evidence="7"/>
<dbReference type="EMBL" id="WDTJ01000003">
    <property type="protein sequence ID" value="KAB7236779.1"/>
    <property type="molecule type" value="Genomic_DNA"/>
</dbReference>
<dbReference type="EMBL" id="WDZP01000008">
    <property type="protein sequence ID" value="KAB6918807.1"/>
    <property type="molecule type" value="Genomic_DNA"/>
</dbReference>
<dbReference type="Pfam" id="PF00171">
    <property type="entry name" value="Aldedh"/>
    <property type="match status" value="1"/>
</dbReference>
<evidence type="ECO:0000313" key="16">
    <source>
        <dbReference type="EMBL" id="RGL52609.1"/>
    </source>
</evidence>
<evidence type="ECO:0000313" key="17">
    <source>
        <dbReference type="Proteomes" id="UP000261186"/>
    </source>
</evidence>
<dbReference type="GO" id="GO:0005737">
    <property type="term" value="C:cytoplasm"/>
    <property type="evidence" value="ECO:0007669"/>
    <property type="project" value="UniProtKB-SubCell"/>
</dbReference>
<dbReference type="AlphaFoldDB" id="A0A1D7MS70"/>
<dbReference type="NCBIfam" id="TIGR00407">
    <property type="entry name" value="proA"/>
    <property type="match status" value="1"/>
</dbReference>
<protein>
    <recommendedName>
        <fullName evidence="7">Gamma-glutamyl phosphate reductase</fullName>
        <shortName evidence="7">GPR</shortName>
        <ecNumber evidence="7">1.2.1.41</ecNumber>
    </recommendedName>
    <alternativeName>
        <fullName evidence="7">Glutamate-5-semialdehyde dehydrogenase</fullName>
    </alternativeName>
    <alternativeName>
        <fullName evidence="7">Glutamyl-gamma-semialdehyde dehydrogenase</fullName>
        <shortName evidence="7">GSA dehydrogenase</shortName>
    </alternativeName>
</protein>
<dbReference type="GO" id="GO:0050661">
    <property type="term" value="F:NADP binding"/>
    <property type="evidence" value="ECO:0007669"/>
    <property type="project" value="InterPro"/>
</dbReference>
<feature type="domain" description="Aldehyde dehydrogenase" evidence="8">
    <location>
        <begin position="54"/>
        <end position="337"/>
    </location>
</feature>
<evidence type="ECO:0000313" key="22">
    <source>
        <dbReference type="Proteomes" id="UP000481350"/>
    </source>
</evidence>
<dbReference type="Proteomes" id="UP000466472">
    <property type="component" value="Unassembled WGS sequence"/>
</dbReference>
<evidence type="ECO:0000259" key="8">
    <source>
        <dbReference type="Pfam" id="PF00171"/>
    </source>
</evidence>
<evidence type="ECO:0000313" key="13">
    <source>
        <dbReference type="EMBL" id="MZR88049.1"/>
    </source>
</evidence>
<evidence type="ECO:0000313" key="12">
    <source>
        <dbReference type="EMBL" id="KAB7323360.1"/>
    </source>
</evidence>
<evidence type="ECO:0000256" key="5">
    <source>
        <dbReference type="ARBA" id="ARBA00023002"/>
    </source>
</evidence>
<evidence type="ECO:0000313" key="23">
    <source>
        <dbReference type="Proteomes" id="UP000491334"/>
    </source>
</evidence>
<dbReference type="Proteomes" id="UP000451234">
    <property type="component" value="Unassembled WGS sequence"/>
</dbReference>
<proteinExistence type="inferred from homology"/>
<dbReference type="EMBL" id="WDRV01000003">
    <property type="protein sequence ID" value="KAB7323360.1"/>
    <property type="molecule type" value="Genomic_DNA"/>
</dbReference>
<evidence type="ECO:0000256" key="3">
    <source>
        <dbReference type="ARBA" id="ARBA00022650"/>
    </source>
</evidence>
<evidence type="ECO:0000256" key="7">
    <source>
        <dbReference type="HAMAP-Rule" id="MF_00412"/>
    </source>
</evidence>
<evidence type="ECO:0000256" key="4">
    <source>
        <dbReference type="ARBA" id="ARBA00022857"/>
    </source>
</evidence>
<keyword evidence="3 7" id="KW-0641">Proline biosynthesis</keyword>
<dbReference type="InterPro" id="IPR020593">
    <property type="entry name" value="G-glutamylP_reductase_CS"/>
</dbReference>
<dbReference type="EMBL" id="WDZO01000013">
    <property type="protein sequence ID" value="KAB6912675.1"/>
    <property type="molecule type" value="Genomic_DNA"/>
</dbReference>
<dbReference type="Gene3D" id="3.40.605.10">
    <property type="entry name" value="Aldehyde Dehydrogenase, Chain A, domain 1"/>
    <property type="match status" value="1"/>
</dbReference>
<dbReference type="Proteomes" id="UP000481350">
    <property type="component" value="Unassembled WGS sequence"/>
</dbReference>
<dbReference type="FunFam" id="3.40.309.10:FF:000006">
    <property type="entry name" value="Gamma-glutamyl phosphate reductase"/>
    <property type="match status" value="1"/>
</dbReference>
<evidence type="ECO:0000313" key="11">
    <source>
        <dbReference type="EMBL" id="KAB7236779.1"/>
    </source>
</evidence>
<dbReference type="PROSITE" id="PS01223">
    <property type="entry name" value="PROA"/>
    <property type="match status" value="1"/>
</dbReference>
<comment type="pathway">
    <text evidence="1 7">Amino-acid biosynthesis; L-proline biosynthesis; L-glutamate 5-semialdehyde from L-glutamate: step 2/2.</text>
</comment>
<dbReference type="SUPFAM" id="SSF53720">
    <property type="entry name" value="ALDH-like"/>
    <property type="match status" value="1"/>
</dbReference>
<dbReference type="CDD" id="cd07079">
    <property type="entry name" value="ALDH_F18-19_ProA-GPR"/>
    <property type="match status" value="1"/>
</dbReference>
<keyword evidence="5 7" id="KW-0560">Oxidoreductase</keyword>
<evidence type="ECO:0000313" key="10">
    <source>
        <dbReference type="EMBL" id="KAB6918807.1"/>
    </source>
</evidence>
<dbReference type="InterPro" id="IPR012134">
    <property type="entry name" value="Glu-5-SA_DH"/>
</dbReference>
<dbReference type="NCBIfam" id="NF001221">
    <property type="entry name" value="PRK00197.1"/>
    <property type="match status" value="1"/>
</dbReference>
<keyword evidence="2 7" id="KW-0028">Amino-acid biosynthesis</keyword>
<dbReference type="Proteomes" id="UP000460333">
    <property type="component" value="Unassembled WGS sequence"/>
</dbReference>
<gene>
    <name evidence="7" type="primary">proA</name>
    <name evidence="16" type="ORF">DXC63_00615</name>
    <name evidence="15" type="ORF">DXC85_04190</name>
    <name evidence="12" type="ORF">GBB65_03705</name>
    <name evidence="11" type="ORF">GBC43_03565</name>
    <name evidence="9" type="ORF">GBJ98_06610</name>
    <name evidence="10" type="ORF">GBK06_05040</name>
    <name evidence="13" type="ORF">GT999_01740</name>
    <name evidence="14" type="ORF">GUA24_01740</name>
</gene>
<dbReference type="EMBL" id="QSRH01000002">
    <property type="protein sequence ID" value="RGL05145.1"/>
    <property type="molecule type" value="Genomic_DNA"/>
</dbReference>
<evidence type="ECO:0000256" key="2">
    <source>
        <dbReference type="ARBA" id="ARBA00022605"/>
    </source>
</evidence>
<dbReference type="EMBL" id="WXDR01000002">
    <property type="protein sequence ID" value="MZU07771.1"/>
    <property type="molecule type" value="Genomic_DNA"/>
</dbReference>
<sequence length="470" mass="49638">MRMYAAPSSEGAALISPAIFGAIWVETGNAAHCGLLLFFMSDELSPEVFDAVCRQADQAARAQERLAQANTEAKNELLLAIADALDEHAADIEAANALDMLESKENGMDAGKLDRLLFDVPRVAAAAQGVRHVATLPDPVGEIVRGYNLPNGLRLTQTRVPMGVIGMIYEARPNVTVDVASLCLKSGNAALLRGGHAAERTNAATLGVIAPVLEAHGFESALVQSVDQYGRAGATAMMEARGHIDVLVPRGGAGLIQAVVRNSKVPVIETGAGNVHIYIDKSGDLAKAIPIIINAKTQRVGVCNAAEKLLVHKDVAAEFLPQIAAALAEANVVLQTDTTSYGIISGAAIEGLDLNHAAEEDWDTEYLALKMGIKVVSDLDAAIDHINTHSTGHTESIIAEDYAAIEEFTKRIDSAVVMVNASTRFTDGGVFGFGAELGISTQKMHARGPMGLREMTTTKWIGYGTGQVRA</sequence>
<dbReference type="HAMAP" id="MF_00412">
    <property type="entry name" value="ProA"/>
    <property type="match status" value="1"/>
</dbReference>
<name>A0A1D7MS70_BIFLN</name>
<dbReference type="Gene3D" id="3.40.309.10">
    <property type="entry name" value="Aldehyde Dehydrogenase, Chain A, domain 2"/>
    <property type="match status" value="1"/>
</dbReference>
<dbReference type="UniPathway" id="UPA00098">
    <property type="reaction ID" value="UER00360"/>
</dbReference>
<evidence type="ECO:0000256" key="6">
    <source>
        <dbReference type="ARBA" id="ARBA00049024"/>
    </source>
</evidence>
<reference evidence="19 20" key="2">
    <citation type="journal article" date="2019" name="Nat. Med.">
        <title>A library of human gut bacterial isolates paired with longitudinal multiomics data enables mechanistic microbiome research.</title>
        <authorList>
            <person name="Poyet M."/>
            <person name="Groussin M."/>
            <person name="Gibbons S.M."/>
            <person name="Avila-Pacheco J."/>
            <person name="Jiang X."/>
            <person name="Kearney S.M."/>
            <person name="Perrotta A.R."/>
            <person name="Berdy B."/>
            <person name="Zhao S."/>
            <person name="Lieberman T.D."/>
            <person name="Swanson P.K."/>
            <person name="Smith M."/>
            <person name="Roesemann S."/>
            <person name="Alexander J.E."/>
            <person name="Rich S.A."/>
            <person name="Livny J."/>
            <person name="Vlamakis H."/>
            <person name="Clish C."/>
            <person name="Bullock K."/>
            <person name="Deik A."/>
            <person name="Scott J."/>
            <person name="Pierce K.A."/>
            <person name="Xavier R.J."/>
            <person name="Alm E.J."/>
        </authorList>
    </citation>
    <scope>NUCLEOTIDE SEQUENCE [LARGE SCALE GENOMIC DNA]</scope>
    <source>
        <strain evidence="11 20">BIOML-A118</strain>
        <strain evidence="9 22">BIOML-A283</strain>
        <strain evidence="10 23">BIOML-A284</strain>
        <strain evidence="13 21">BIOML-A395</strain>
        <strain evidence="14">BIOML-A409</strain>
        <strain evidence="12 19">BIOML-A75</strain>
    </source>
</reference>
<comment type="subcellular location">
    <subcellularLocation>
        <location evidence="7">Cytoplasm</location>
    </subcellularLocation>
</comment>
<dbReference type="Proteomes" id="UP000491334">
    <property type="component" value="Unassembled WGS sequence"/>
</dbReference>
<comment type="function">
    <text evidence="7">Catalyzes the NADPH-dependent reduction of L-glutamate 5-phosphate into L-glutamate 5-semialdehyde and phosphate. The product spontaneously undergoes cyclization to form 1-pyrroline-5-carboxylate.</text>
</comment>
<evidence type="ECO:0000313" key="21">
    <source>
        <dbReference type="Proteomes" id="UP000466472"/>
    </source>
</evidence>
<comment type="caution">
    <text evidence="10">The sequence shown here is derived from an EMBL/GenBank/DDBJ whole genome shotgun (WGS) entry which is preliminary data.</text>
</comment>
<dbReference type="Proteomes" id="UP000638311">
    <property type="component" value="Unassembled WGS sequence"/>
</dbReference>
<dbReference type="Proteomes" id="UP000261288">
    <property type="component" value="Unassembled WGS sequence"/>
</dbReference>
<comment type="catalytic activity">
    <reaction evidence="6 7">
        <text>L-glutamate 5-semialdehyde + phosphate + NADP(+) = L-glutamyl 5-phosphate + NADPH + H(+)</text>
        <dbReference type="Rhea" id="RHEA:19541"/>
        <dbReference type="ChEBI" id="CHEBI:15378"/>
        <dbReference type="ChEBI" id="CHEBI:43474"/>
        <dbReference type="ChEBI" id="CHEBI:57783"/>
        <dbReference type="ChEBI" id="CHEBI:58066"/>
        <dbReference type="ChEBI" id="CHEBI:58274"/>
        <dbReference type="ChEBI" id="CHEBI:58349"/>
        <dbReference type="EC" id="1.2.1.41"/>
    </reaction>
</comment>
<dbReference type="GO" id="GO:0004350">
    <property type="term" value="F:glutamate-5-semialdehyde dehydrogenase activity"/>
    <property type="evidence" value="ECO:0007669"/>
    <property type="project" value="UniProtKB-UniRule"/>
</dbReference>
<dbReference type="EMBL" id="QSRZ01000001">
    <property type="protein sequence ID" value="RGL52609.1"/>
    <property type="molecule type" value="Genomic_DNA"/>
</dbReference>
<dbReference type="InterPro" id="IPR016161">
    <property type="entry name" value="Ald_DH/histidinol_DH"/>
</dbReference>
<dbReference type="PANTHER" id="PTHR11063:SF8">
    <property type="entry name" value="DELTA-1-PYRROLINE-5-CARBOXYLATE SYNTHASE"/>
    <property type="match status" value="1"/>
</dbReference>
<dbReference type="GO" id="GO:0055129">
    <property type="term" value="P:L-proline biosynthetic process"/>
    <property type="evidence" value="ECO:0007669"/>
    <property type="project" value="UniProtKB-UniRule"/>
</dbReference>
<keyword evidence="7" id="KW-0963">Cytoplasm</keyword>
<evidence type="ECO:0000313" key="18">
    <source>
        <dbReference type="Proteomes" id="UP000261288"/>
    </source>
</evidence>
<comment type="similarity">
    <text evidence="7">Belongs to the gamma-glutamyl phosphate reductase family.</text>
</comment>
<dbReference type="InterPro" id="IPR016162">
    <property type="entry name" value="Ald_DH_N"/>
</dbReference>
<accession>A0A1D7MS70</accession>
<keyword evidence="4 7" id="KW-0521">NADP</keyword>
<evidence type="ECO:0000256" key="1">
    <source>
        <dbReference type="ARBA" id="ARBA00004985"/>
    </source>
</evidence>
<organism evidence="10 23">
    <name type="scientific">Bifidobacterium longum</name>
    <dbReference type="NCBI Taxonomy" id="216816"/>
    <lineage>
        <taxon>Bacteria</taxon>
        <taxon>Bacillati</taxon>
        <taxon>Actinomycetota</taxon>
        <taxon>Actinomycetes</taxon>
        <taxon>Bifidobacteriales</taxon>
        <taxon>Bifidobacteriaceae</taxon>
        <taxon>Bifidobacterium</taxon>
    </lineage>
</organism>
<evidence type="ECO:0000313" key="15">
    <source>
        <dbReference type="EMBL" id="RGL05145.1"/>
    </source>
</evidence>
<dbReference type="PANTHER" id="PTHR11063">
    <property type="entry name" value="GLUTAMATE SEMIALDEHYDE DEHYDROGENASE"/>
    <property type="match status" value="1"/>
</dbReference>
<dbReference type="InterPro" id="IPR016163">
    <property type="entry name" value="Ald_DH_C"/>
</dbReference>
<evidence type="ECO:0000313" key="9">
    <source>
        <dbReference type="EMBL" id="KAB6912675.1"/>
    </source>
</evidence>
<evidence type="ECO:0000313" key="14">
    <source>
        <dbReference type="EMBL" id="MZU07771.1"/>
    </source>
</evidence>